<keyword evidence="16" id="KW-1185">Reference proteome</keyword>
<feature type="transmembrane region" description="Helical" evidence="15">
    <location>
        <begin position="12"/>
        <end position="32"/>
    </location>
</feature>
<keyword evidence="8" id="KW-0256">Endoplasmic reticulum</keyword>
<dbReference type="Proteomes" id="UP000694941">
    <property type="component" value="Unplaced"/>
</dbReference>
<evidence type="ECO:0000256" key="12">
    <source>
        <dbReference type="ARBA" id="ARBA00023136"/>
    </source>
</evidence>
<keyword evidence="11" id="KW-0406">Ion transport</keyword>
<evidence type="ECO:0000256" key="1">
    <source>
        <dbReference type="ARBA" id="ARBA00004115"/>
    </source>
</evidence>
<dbReference type="RefSeq" id="XP_013783007.1">
    <property type="nucleotide sequence ID" value="XM_013927553.2"/>
</dbReference>
<organism evidence="16 17">
    <name type="scientific">Limulus polyphemus</name>
    <name type="common">Atlantic horseshoe crab</name>
    <dbReference type="NCBI Taxonomy" id="6850"/>
    <lineage>
        <taxon>Eukaryota</taxon>
        <taxon>Metazoa</taxon>
        <taxon>Ecdysozoa</taxon>
        <taxon>Arthropoda</taxon>
        <taxon>Chelicerata</taxon>
        <taxon>Merostomata</taxon>
        <taxon>Xiphosura</taxon>
        <taxon>Limulidae</taxon>
        <taxon>Limulus</taxon>
    </lineage>
</organism>
<dbReference type="InterPro" id="IPR009567">
    <property type="entry name" value="SARAF"/>
</dbReference>
<evidence type="ECO:0000256" key="3">
    <source>
        <dbReference type="ARBA" id="ARBA00016584"/>
    </source>
</evidence>
<accession>A0ABM1BJ38</accession>
<keyword evidence="5" id="KW-0109">Calcium transport</keyword>
<evidence type="ECO:0000256" key="10">
    <source>
        <dbReference type="ARBA" id="ARBA00022989"/>
    </source>
</evidence>
<evidence type="ECO:0000313" key="17">
    <source>
        <dbReference type="RefSeq" id="XP_013783007.1"/>
    </source>
</evidence>
<keyword evidence="4" id="KW-0813">Transport</keyword>
<proteinExistence type="inferred from homology"/>
<feature type="region of interest" description="Disordered" evidence="14">
    <location>
        <begin position="209"/>
        <end position="231"/>
    </location>
</feature>
<evidence type="ECO:0000256" key="7">
    <source>
        <dbReference type="ARBA" id="ARBA00022729"/>
    </source>
</evidence>
<feature type="transmembrane region" description="Helical" evidence="15">
    <location>
        <begin position="177"/>
        <end position="195"/>
    </location>
</feature>
<comment type="subcellular location">
    <subcellularLocation>
        <location evidence="1">Endoplasmic reticulum membrane</location>
        <topology evidence="1">Single-pass type I membrane protein</topology>
    </subcellularLocation>
</comment>
<dbReference type="Pfam" id="PF06682">
    <property type="entry name" value="SARAF"/>
    <property type="match status" value="1"/>
</dbReference>
<keyword evidence="9" id="KW-0106">Calcium</keyword>
<keyword evidence="7" id="KW-0732">Signal</keyword>
<dbReference type="GeneID" id="106467224"/>
<dbReference type="PANTHER" id="PTHR15929:SF0">
    <property type="entry name" value="STORE-OPERATED CALCIUM ENTRY-ASSOCIATED REGULATORY FACTOR"/>
    <property type="match status" value="1"/>
</dbReference>
<evidence type="ECO:0000256" key="15">
    <source>
        <dbReference type="SAM" id="Phobius"/>
    </source>
</evidence>
<dbReference type="PANTHER" id="PTHR15929">
    <property type="entry name" value="STORE-OPERATED CALCIUM ENTRY-ASSOCIATED REGULATORY FACTOR"/>
    <property type="match status" value="1"/>
</dbReference>
<evidence type="ECO:0000313" key="16">
    <source>
        <dbReference type="Proteomes" id="UP000694941"/>
    </source>
</evidence>
<reference evidence="17" key="1">
    <citation type="submission" date="2025-08" db="UniProtKB">
        <authorList>
            <consortium name="RefSeq"/>
        </authorList>
    </citation>
    <scope>IDENTIFICATION</scope>
    <source>
        <tissue evidence="17">Muscle</tissue>
    </source>
</reference>
<comment type="similarity">
    <text evidence="2">Belongs to the SARAF family.</text>
</comment>
<name>A0ABM1BJ38_LIMPO</name>
<feature type="compositionally biased region" description="Low complexity" evidence="14">
    <location>
        <begin position="313"/>
        <end position="325"/>
    </location>
</feature>
<evidence type="ECO:0000256" key="4">
    <source>
        <dbReference type="ARBA" id="ARBA00022448"/>
    </source>
</evidence>
<evidence type="ECO:0000256" key="11">
    <source>
        <dbReference type="ARBA" id="ARBA00023065"/>
    </source>
</evidence>
<evidence type="ECO:0000256" key="13">
    <source>
        <dbReference type="ARBA" id="ARBA00031116"/>
    </source>
</evidence>
<gene>
    <name evidence="17" type="primary">LOC106467224</name>
</gene>
<sequence length="333" mass="36180">MNFFPVDIGRFTWCFLIFVSFLWVTSFSAQGWGSHKVKLKDVEVLTLYHGKMTTGRRSPPVPQLQCIGGSAGCSAFVPQVVQCYNKGSDGNSVQWECKTDMDSSFRFGTVEVVCEGYDYPDDPYILVGSCGLEYSIDLSEEGLQKKGKQGQYNYGGWNSHKGHSYQQTYNELHQRGGISDIILVIIIGIIIYAIYRTCIQTQQFSSTNDDYPGYDSRNSGGNAGLGGGYSSAPPPPGFRSEFYTDASCEQNTRRSAGGGGGFWTGALTGGLLGYLFGNRNRGWAASGYTHRERPSYGWSGGGSGEWFSGGSGFDSSGSSSTRTASGFGGTRRR</sequence>
<evidence type="ECO:0000256" key="9">
    <source>
        <dbReference type="ARBA" id="ARBA00022837"/>
    </source>
</evidence>
<keyword evidence="10 15" id="KW-1133">Transmembrane helix</keyword>
<evidence type="ECO:0000256" key="5">
    <source>
        <dbReference type="ARBA" id="ARBA00022568"/>
    </source>
</evidence>
<evidence type="ECO:0000256" key="14">
    <source>
        <dbReference type="SAM" id="MobiDB-lite"/>
    </source>
</evidence>
<keyword evidence="6 15" id="KW-0812">Transmembrane</keyword>
<evidence type="ECO:0000256" key="8">
    <source>
        <dbReference type="ARBA" id="ARBA00022824"/>
    </source>
</evidence>
<evidence type="ECO:0000256" key="6">
    <source>
        <dbReference type="ARBA" id="ARBA00022692"/>
    </source>
</evidence>
<feature type="region of interest" description="Disordered" evidence="14">
    <location>
        <begin position="309"/>
        <end position="333"/>
    </location>
</feature>
<evidence type="ECO:0000256" key="2">
    <source>
        <dbReference type="ARBA" id="ARBA00006833"/>
    </source>
</evidence>
<protein>
    <recommendedName>
        <fullName evidence="3">Store-operated calcium entry-associated regulatory factor</fullName>
    </recommendedName>
    <alternativeName>
        <fullName evidence="13">Transmembrane protein 66</fullName>
    </alternativeName>
</protein>
<keyword evidence="12 15" id="KW-0472">Membrane</keyword>